<proteinExistence type="predicted"/>
<evidence type="ECO:0000313" key="3">
    <source>
        <dbReference type="EMBL" id="OCL12134.1"/>
    </source>
</evidence>
<keyword evidence="2" id="KW-0812">Transmembrane</keyword>
<dbReference type="Proteomes" id="UP000250140">
    <property type="component" value="Unassembled WGS sequence"/>
</dbReference>
<feature type="transmembrane region" description="Helical" evidence="2">
    <location>
        <begin position="71"/>
        <end position="90"/>
    </location>
</feature>
<keyword evidence="2" id="KW-1133">Transmembrane helix</keyword>
<evidence type="ECO:0000256" key="1">
    <source>
        <dbReference type="SAM" id="MobiDB-lite"/>
    </source>
</evidence>
<evidence type="ECO:0000256" key="2">
    <source>
        <dbReference type="SAM" id="Phobius"/>
    </source>
</evidence>
<protein>
    <submittedName>
        <fullName evidence="3">Uncharacterized protein</fullName>
    </submittedName>
</protein>
<feature type="region of interest" description="Disordered" evidence="1">
    <location>
        <begin position="1"/>
        <end position="30"/>
    </location>
</feature>
<feature type="compositionally biased region" description="Low complexity" evidence="1">
    <location>
        <begin position="8"/>
        <end position="20"/>
    </location>
</feature>
<reference evidence="3 4" key="1">
    <citation type="journal article" date="2016" name="Nat. Commun.">
        <title>Ectomycorrhizal ecology is imprinted in the genome of the dominant symbiotic fungus Cenococcum geophilum.</title>
        <authorList>
            <consortium name="DOE Joint Genome Institute"/>
            <person name="Peter M."/>
            <person name="Kohler A."/>
            <person name="Ohm R.A."/>
            <person name="Kuo A."/>
            <person name="Krutzmann J."/>
            <person name="Morin E."/>
            <person name="Arend M."/>
            <person name="Barry K.W."/>
            <person name="Binder M."/>
            <person name="Choi C."/>
            <person name="Clum A."/>
            <person name="Copeland A."/>
            <person name="Grisel N."/>
            <person name="Haridas S."/>
            <person name="Kipfer T."/>
            <person name="LaButti K."/>
            <person name="Lindquist E."/>
            <person name="Lipzen A."/>
            <person name="Maire R."/>
            <person name="Meier B."/>
            <person name="Mihaltcheva S."/>
            <person name="Molinier V."/>
            <person name="Murat C."/>
            <person name="Poggeler S."/>
            <person name="Quandt C.A."/>
            <person name="Sperisen C."/>
            <person name="Tritt A."/>
            <person name="Tisserant E."/>
            <person name="Crous P.W."/>
            <person name="Henrissat B."/>
            <person name="Nehls U."/>
            <person name="Egli S."/>
            <person name="Spatafora J.W."/>
            <person name="Grigoriev I.V."/>
            <person name="Martin F.M."/>
        </authorList>
    </citation>
    <scope>NUCLEOTIDE SEQUENCE [LARGE SCALE GENOMIC DNA]</scope>
    <source>
        <strain evidence="3 4">CBS 207.34</strain>
    </source>
</reference>
<name>A0A8E2JWF3_9PEZI</name>
<keyword evidence="2" id="KW-0472">Membrane</keyword>
<feature type="region of interest" description="Disordered" evidence="1">
    <location>
        <begin position="229"/>
        <end position="249"/>
    </location>
</feature>
<accession>A0A8E2JWF3</accession>
<feature type="compositionally biased region" description="Basic and acidic residues" evidence="1">
    <location>
        <begin position="21"/>
        <end position="30"/>
    </location>
</feature>
<sequence length="299" mass="31671">MAPQSRNTAQQTATAPSTPSKQDEADIEREAIQIPNPIEYQVDPEPQTNPLRGIRENLPNLSNMRLQGRHIAHFGLTTFLFFIVIWYTAIGLSSTTRTHQREFPSPPNINIAINAAAAPAATTTLTLTHTPAAATQPQPPAPLDFNPLLFTRTTALPSATIEAVWSVPAHGCPTVVIEPGPSDQLRTRTNFVECFMPLYTRTQGDDNLPTGVDGLVHYTRTVGLISVATGERGGKGGEGPGTETQRGEGWGMAMATGSVAMTGRGGGEASLLRSYDAPLPTSASALSSVFTASALSLAV</sequence>
<evidence type="ECO:0000313" key="4">
    <source>
        <dbReference type="Proteomes" id="UP000250140"/>
    </source>
</evidence>
<dbReference type="AlphaFoldDB" id="A0A8E2JWF3"/>
<dbReference type="EMBL" id="KV748920">
    <property type="protein sequence ID" value="OCL12134.1"/>
    <property type="molecule type" value="Genomic_DNA"/>
</dbReference>
<keyword evidence="4" id="KW-1185">Reference proteome</keyword>
<gene>
    <name evidence="3" type="ORF">AOQ84DRAFT_437221</name>
</gene>
<organism evidence="3 4">
    <name type="scientific">Glonium stellatum</name>
    <dbReference type="NCBI Taxonomy" id="574774"/>
    <lineage>
        <taxon>Eukaryota</taxon>
        <taxon>Fungi</taxon>
        <taxon>Dikarya</taxon>
        <taxon>Ascomycota</taxon>
        <taxon>Pezizomycotina</taxon>
        <taxon>Dothideomycetes</taxon>
        <taxon>Pleosporomycetidae</taxon>
        <taxon>Gloniales</taxon>
        <taxon>Gloniaceae</taxon>
        <taxon>Glonium</taxon>
    </lineage>
</organism>